<evidence type="ECO:0000259" key="5">
    <source>
        <dbReference type="PROSITE" id="PS51077"/>
    </source>
</evidence>
<dbReference type="STRING" id="36842.SAMN02194393_04473"/>
<evidence type="ECO:0000256" key="3">
    <source>
        <dbReference type="ARBA" id="ARBA00023163"/>
    </source>
</evidence>
<organism evidence="7 8">
    <name type="scientific">Maledivibacter halophilus</name>
    <dbReference type="NCBI Taxonomy" id="36842"/>
    <lineage>
        <taxon>Bacteria</taxon>
        <taxon>Bacillati</taxon>
        <taxon>Bacillota</taxon>
        <taxon>Clostridia</taxon>
        <taxon>Peptostreptococcales</taxon>
        <taxon>Caminicellaceae</taxon>
        <taxon>Maledivibacter</taxon>
    </lineage>
</organism>
<evidence type="ECO:0000313" key="7">
    <source>
        <dbReference type="EMBL" id="SKC86133.1"/>
    </source>
</evidence>
<keyword evidence="8" id="KW-1185">Reference proteome</keyword>
<protein>
    <submittedName>
        <fullName evidence="7">Transcriptional regulator, IclR family</fullName>
    </submittedName>
</protein>
<dbReference type="RefSeq" id="WP_170917540.1">
    <property type="nucleotide sequence ID" value="NZ_FUZT01000014.1"/>
</dbReference>
<sequence length="250" mass="28088">MGDYVQSVIKVGKILELFDKDRDELGIVEIRDHLGYPVSTIHRLISTLEHMGYIYQNEKNNKYSLGFKAYVLGSKVKIINHLKEVSKPYLDELSNKYGETVHLAINMNNKVLCVQKTSTNRTLTVTPGEGGTHYIHATSVGKSLLAFSDKEKTEKFIEGTDFVKLTQKTITDKEELKEELEKIRKNKVAVDMEESEIGLICIGAPILSRSGKAIAAISLSIPDSRLTHNIEELKKNVQITANKIAHKLYS</sequence>
<dbReference type="PANTHER" id="PTHR30136:SF35">
    <property type="entry name" value="HTH-TYPE TRANSCRIPTIONAL REGULATOR RV1719"/>
    <property type="match status" value="1"/>
</dbReference>
<keyword evidence="4" id="KW-0175">Coiled coil</keyword>
<dbReference type="AlphaFoldDB" id="A0A1T5MDG9"/>
<name>A0A1T5MDG9_9FIRM</name>
<keyword evidence="1" id="KW-0805">Transcription regulation</keyword>
<dbReference type="GO" id="GO:0003700">
    <property type="term" value="F:DNA-binding transcription factor activity"/>
    <property type="evidence" value="ECO:0007669"/>
    <property type="project" value="TreeGrafter"/>
</dbReference>
<dbReference type="InterPro" id="IPR036388">
    <property type="entry name" value="WH-like_DNA-bd_sf"/>
</dbReference>
<dbReference type="InterPro" id="IPR014757">
    <property type="entry name" value="Tscrpt_reg_IclR_C"/>
</dbReference>
<keyword evidence="2" id="KW-0238">DNA-binding</keyword>
<evidence type="ECO:0000259" key="6">
    <source>
        <dbReference type="PROSITE" id="PS51078"/>
    </source>
</evidence>
<feature type="domain" description="IclR-ED" evidence="6">
    <location>
        <begin position="68"/>
        <end position="250"/>
    </location>
</feature>
<dbReference type="GO" id="GO:0045892">
    <property type="term" value="P:negative regulation of DNA-templated transcription"/>
    <property type="evidence" value="ECO:0007669"/>
    <property type="project" value="TreeGrafter"/>
</dbReference>
<dbReference type="PROSITE" id="PS51078">
    <property type="entry name" value="ICLR_ED"/>
    <property type="match status" value="1"/>
</dbReference>
<dbReference type="PANTHER" id="PTHR30136">
    <property type="entry name" value="HELIX-TURN-HELIX TRANSCRIPTIONAL REGULATOR, ICLR FAMILY"/>
    <property type="match status" value="1"/>
</dbReference>
<dbReference type="InterPro" id="IPR036390">
    <property type="entry name" value="WH_DNA-bd_sf"/>
</dbReference>
<dbReference type="GO" id="GO:0003677">
    <property type="term" value="F:DNA binding"/>
    <property type="evidence" value="ECO:0007669"/>
    <property type="project" value="UniProtKB-KW"/>
</dbReference>
<dbReference type="SUPFAM" id="SSF46785">
    <property type="entry name" value="Winged helix' DNA-binding domain"/>
    <property type="match status" value="1"/>
</dbReference>
<evidence type="ECO:0000313" key="8">
    <source>
        <dbReference type="Proteomes" id="UP000190285"/>
    </source>
</evidence>
<reference evidence="7 8" key="1">
    <citation type="submission" date="2017-02" db="EMBL/GenBank/DDBJ databases">
        <authorList>
            <person name="Peterson S.W."/>
        </authorList>
    </citation>
    <scope>NUCLEOTIDE SEQUENCE [LARGE SCALE GENOMIC DNA]</scope>
    <source>
        <strain evidence="7 8">M1</strain>
    </source>
</reference>
<proteinExistence type="predicted"/>
<dbReference type="InterPro" id="IPR005471">
    <property type="entry name" value="Tscrpt_reg_IclR_N"/>
</dbReference>
<dbReference type="Pfam" id="PF01614">
    <property type="entry name" value="IclR_C"/>
    <property type="match status" value="1"/>
</dbReference>
<gene>
    <name evidence="7" type="ORF">SAMN02194393_04473</name>
</gene>
<dbReference type="SMART" id="SM00346">
    <property type="entry name" value="HTH_ICLR"/>
    <property type="match status" value="1"/>
</dbReference>
<dbReference type="InterPro" id="IPR050707">
    <property type="entry name" value="HTH_MetabolicPath_Reg"/>
</dbReference>
<dbReference type="PROSITE" id="PS51077">
    <property type="entry name" value="HTH_ICLR"/>
    <property type="match status" value="1"/>
</dbReference>
<accession>A0A1T5MDG9</accession>
<dbReference type="InterPro" id="IPR029016">
    <property type="entry name" value="GAF-like_dom_sf"/>
</dbReference>
<evidence type="ECO:0000256" key="1">
    <source>
        <dbReference type="ARBA" id="ARBA00023015"/>
    </source>
</evidence>
<dbReference type="Proteomes" id="UP000190285">
    <property type="component" value="Unassembled WGS sequence"/>
</dbReference>
<feature type="domain" description="HTH iclR-type" evidence="5">
    <location>
        <begin position="5"/>
        <end position="67"/>
    </location>
</feature>
<evidence type="ECO:0000256" key="2">
    <source>
        <dbReference type="ARBA" id="ARBA00023125"/>
    </source>
</evidence>
<feature type="coiled-coil region" evidence="4">
    <location>
        <begin position="163"/>
        <end position="193"/>
    </location>
</feature>
<dbReference type="Pfam" id="PF09339">
    <property type="entry name" value="HTH_IclR"/>
    <property type="match status" value="1"/>
</dbReference>
<dbReference type="Gene3D" id="1.10.10.10">
    <property type="entry name" value="Winged helix-like DNA-binding domain superfamily/Winged helix DNA-binding domain"/>
    <property type="match status" value="1"/>
</dbReference>
<dbReference type="Gene3D" id="3.30.450.40">
    <property type="match status" value="1"/>
</dbReference>
<dbReference type="EMBL" id="FUZT01000014">
    <property type="protein sequence ID" value="SKC86133.1"/>
    <property type="molecule type" value="Genomic_DNA"/>
</dbReference>
<dbReference type="SUPFAM" id="SSF55781">
    <property type="entry name" value="GAF domain-like"/>
    <property type="match status" value="1"/>
</dbReference>
<keyword evidence="3" id="KW-0804">Transcription</keyword>
<evidence type="ECO:0000256" key="4">
    <source>
        <dbReference type="SAM" id="Coils"/>
    </source>
</evidence>